<evidence type="ECO:0000313" key="4">
    <source>
        <dbReference type="Proteomes" id="UP000355283"/>
    </source>
</evidence>
<feature type="region of interest" description="Disordered" evidence="1">
    <location>
        <begin position="1"/>
        <end position="26"/>
    </location>
</feature>
<feature type="compositionally biased region" description="Pro residues" evidence="1">
    <location>
        <begin position="196"/>
        <end position="207"/>
    </location>
</feature>
<dbReference type="InterPro" id="IPR059024">
    <property type="entry name" value="SYNRG_C"/>
</dbReference>
<name>A0A4D9CZF6_9STRA</name>
<feature type="compositionally biased region" description="Basic and acidic residues" evidence="1">
    <location>
        <begin position="652"/>
        <end position="667"/>
    </location>
</feature>
<comment type="caution">
    <text evidence="3">The sequence shown here is derived from an EMBL/GenBank/DDBJ whole genome shotgun (WGS) entry which is preliminary data.</text>
</comment>
<evidence type="ECO:0000259" key="2">
    <source>
        <dbReference type="PROSITE" id="PS50031"/>
    </source>
</evidence>
<dbReference type="Pfam" id="PF25999">
    <property type="entry name" value="SYNRG_C"/>
    <property type="match status" value="1"/>
</dbReference>
<feature type="region of interest" description="Disordered" evidence="1">
    <location>
        <begin position="151"/>
        <end position="214"/>
    </location>
</feature>
<feature type="region of interest" description="Disordered" evidence="1">
    <location>
        <begin position="379"/>
        <end position="450"/>
    </location>
</feature>
<feature type="compositionally biased region" description="Polar residues" evidence="1">
    <location>
        <begin position="441"/>
        <end position="450"/>
    </location>
</feature>
<feature type="region of interest" description="Disordered" evidence="1">
    <location>
        <begin position="235"/>
        <end position="267"/>
    </location>
</feature>
<organism evidence="3 4">
    <name type="scientific">Nannochloropsis salina CCMP1776</name>
    <dbReference type="NCBI Taxonomy" id="1027361"/>
    <lineage>
        <taxon>Eukaryota</taxon>
        <taxon>Sar</taxon>
        <taxon>Stramenopiles</taxon>
        <taxon>Ochrophyta</taxon>
        <taxon>Eustigmatophyceae</taxon>
        <taxon>Eustigmatales</taxon>
        <taxon>Monodopsidaceae</taxon>
        <taxon>Microchloropsis</taxon>
        <taxon>Microchloropsis salina</taxon>
    </lineage>
</organism>
<dbReference type="PROSITE" id="PS50031">
    <property type="entry name" value="EH"/>
    <property type="match status" value="1"/>
</dbReference>
<feature type="region of interest" description="Disordered" evidence="1">
    <location>
        <begin position="608"/>
        <end position="688"/>
    </location>
</feature>
<reference evidence="3 4" key="1">
    <citation type="submission" date="2019-01" db="EMBL/GenBank/DDBJ databases">
        <title>Nuclear Genome Assembly of the Microalgal Biofuel strain Nannochloropsis salina CCMP1776.</title>
        <authorList>
            <person name="Hovde B."/>
        </authorList>
    </citation>
    <scope>NUCLEOTIDE SEQUENCE [LARGE SCALE GENOMIC DNA]</scope>
    <source>
        <strain evidence="3 4">CCMP1776</strain>
    </source>
</reference>
<evidence type="ECO:0000313" key="3">
    <source>
        <dbReference type="EMBL" id="TFJ84782.1"/>
    </source>
</evidence>
<sequence length="1161" mass="122589">MQSTPPHNPQLQTSPSWPPSFHDPELLPSPERQLYDQLFIEAGASGLDGFVQGKNAVDLMTRSGLPTPALRHIWALCDAPGRGILFRAHFHLAMRLMVLTQNGYIAPDDPSLPGRIRAKDPLSVPLPQLPPLRMAAPPTPIHSTVLDLSMTNQKPPSLESTQLHPMVPVRKESPGGPCRPPSSPVWISSQDDGQAPSPPTMLPPSPSKRPMQAGDDDIASRMAALDMVVAENEWDEFQSAEPAPSPPGALSSAPGPTLSSEPPTLRSTVSLPMPVVLSALGAPTPQAPTERAGPVPPPSTLTFEGEEKLSRDEESWEQQHAAVASHVVARSLSLPAAVPSSLPPPSLWLGDAWESPHDPFGGPELVSIDSIQAGEVPTSRFMTETPPSSPPLPLFGGDESGAKQAFDPASTASGPEPLCDMSPSENPYADPDADPDVRTPSLRSSPNASLATLLPVGEAVEGAEGGLGPRGSRGAFATFAAPTRPVSGGLIQAAPFPSPPPGRSSPPCLARQALSLSTPPGPLSQDDPFQTSPEPVATAATFSSFTTPALCLGAISGTPRAPLALGTAPVEASLGNEMEGEESWEAFKQANAASTLDTSADFCPVLPRRQSGERAEEETDPFAGLLEDGREGRGAAPVLEGRGAAPVLAATGKDDDSPEPIEREERPAGGALSPLARPAAPPGSSLEGEWGDFCVPNLAPHAPTSTHVPPVRAMPSTAQAPWMQSDPWHENPGPWALPPHTPPSLAPLEPSVHILSGPAPSVLVCPPTPSTRPENAWEEAVGAGTQTSAPYTGPAEEEKLLVALRTLWELEAVDEAVKLTGHLEALAALPETRARYEKAKAEDELEEAILIREEVRRLAKMVCDEEQVGVWKNAVMGESKKSGDGKQASQKGGAVALKQLQARVAAVDAGRGEAFAATFVIGHPSLVEQAARGREGRREAVRRSRQARRCCALLEGMDASGRWVAHPGHWLAVLEAAQKHVREAVKTCNQVVAATAEKEDGLKREVLTSTRVLAMVEAAFEMVRVARLVLASAADALLGLVLAEEEAVEACMRDLGVALDRMGLTAYFAPRLPPSTEAMRLVVADCVDSDAGEIQPSEHCNLCLLPLACASQLGVTVTYNSEHAYFCVCLNFWINAVSRDLPRPQVTAREATESEGVYGRA</sequence>
<dbReference type="Gene3D" id="1.10.238.10">
    <property type="entry name" value="EF-hand"/>
    <property type="match status" value="1"/>
</dbReference>
<dbReference type="InterPro" id="IPR000261">
    <property type="entry name" value="EH_dom"/>
</dbReference>
<dbReference type="Proteomes" id="UP000355283">
    <property type="component" value="Unassembled WGS sequence"/>
</dbReference>
<feature type="compositionally biased region" description="Polar residues" evidence="1">
    <location>
        <begin position="1"/>
        <end position="15"/>
    </location>
</feature>
<keyword evidence="4" id="KW-1185">Reference proteome</keyword>
<proteinExistence type="predicted"/>
<feature type="region of interest" description="Disordered" evidence="1">
    <location>
        <begin position="703"/>
        <end position="743"/>
    </location>
</feature>
<dbReference type="OrthoDB" id="524326at2759"/>
<dbReference type="AlphaFoldDB" id="A0A4D9CZF6"/>
<feature type="region of interest" description="Disordered" evidence="1">
    <location>
        <begin position="490"/>
        <end position="535"/>
    </location>
</feature>
<gene>
    <name evidence="3" type="ORF">NSK_003814</name>
</gene>
<feature type="compositionally biased region" description="Polar residues" evidence="1">
    <location>
        <begin position="257"/>
        <end position="267"/>
    </location>
</feature>
<dbReference type="EMBL" id="SDOX01000017">
    <property type="protein sequence ID" value="TFJ84782.1"/>
    <property type="molecule type" value="Genomic_DNA"/>
</dbReference>
<evidence type="ECO:0000256" key="1">
    <source>
        <dbReference type="SAM" id="MobiDB-lite"/>
    </source>
</evidence>
<feature type="compositionally biased region" description="Polar residues" evidence="1">
    <location>
        <begin position="151"/>
        <end position="163"/>
    </location>
</feature>
<feature type="compositionally biased region" description="Low complexity" evidence="1">
    <location>
        <begin position="668"/>
        <end position="686"/>
    </location>
</feature>
<dbReference type="SMART" id="SM00027">
    <property type="entry name" value="EH"/>
    <property type="match status" value="1"/>
</dbReference>
<accession>A0A4D9CZF6</accession>
<dbReference type="SUPFAM" id="SSF47473">
    <property type="entry name" value="EF-hand"/>
    <property type="match status" value="1"/>
</dbReference>
<feature type="domain" description="EH" evidence="2">
    <location>
        <begin position="31"/>
        <end position="135"/>
    </location>
</feature>
<protein>
    <recommendedName>
        <fullName evidence="2">EH domain-containing protein</fullName>
    </recommendedName>
</protein>
<dbReference type="Pfam" id="PF12763">
    <property type="entry name" value="EH"/>
    <property type="match status" value="1"/>
</dbReference>
<feature type="region of interest" description="Disordered" evidence="1">
    <location>
        <begin position="280"/>
        <end position="318"/>
    </location>
</feature>
<dbReference type="InterPro" id="IPR011992">
    <property type="entry name" value="EF-hand-dom_pair"/>
</dbReference>